<keyword evidence="4" id="KW-1185">Reference proteome</keyword>
<keyword evidence="1 2" id="KW-0732">Signal</keyword>
<dbReference type="OrthoDB" id="3225049at2"/>
<feature type="chain" id="PRO_5039230999" evidence="2">
    <location>
        <begin position="20"/>
        <end position="511"/>
    </location>
</feature>
<reference evidence="3 4" key="1">
    <citation type="submission" date="2018-07" db="EMBL/GenBank/DDBJ databases">
        <title>Microbacterium endoborsara sp. nov., a novel actinobacterium isolated from Borszczowia aralocaspica.</title>
        <authorList>
            <person name="An D."/>
        </authorList>
    </citation>
    <scope>NUCLEOTIDE SEQUENCE [LARGE SCALE GENOMIC DNA]</scope>
    <source>
        <strain evidence="3 4">C1.15228</strain>
    </source>
</reference>
<evidence type="ECO:0000256" key="2">
    <source>
        <dbReference type="SAM" id="SignalP"/>
    </source>
</evidence>
<evidence type="ECO:0000313" key="4">
    <source>
        <dbReference type="Proteomes" id="UP000253508"/>
    </source>
</evidence>
<comment type="caution">
    <text evidence="3">The sequence shown here is derived from an EMBL/GenBank/DDBJ whole genome shotgun (WGS) entry which is preliminary data.</text>
</comment>
<dbReference type="PANTHER" id="PTHR43649">
    <property type="entry name" value="ARABINOSE-BINDING PROTEIN-RELATED"/>
    <property type="match status" value="1"/>
</dbReference>
<protein>
    <submittedName>
        <fullName evidence="3">Extracellular solute-binding protein</fullName>
    </submittedName>
</protein>
<evidence type="ECO:0000256" key="1">
    <source>
        <dbReference type="ARBA" id="ARBA00022729"/>
    </source>
</evidence>
<proteinExistence type="predicted"/>
<dbReference type="EMBL" id="QORO01000003">
    <property type="protein sequence ID" value="RCK58513.1"/>
    <property type="molecule type" value="Genomic_DNA"/>
</dbReference>
<gene>
    <name evidence="3" type="ORF">DTO57_10145</name>
</gene>
<dbReference type="AlphaFoldDB" id="A0A367XY39"/>
<dbReference type="PROSITE" id="PS51257">
    <property type="entry name" value="PROKAR_LIPOPROTEIN"/>
    <property type="match status" value="1"/>
</dbReference>
<name>A0A367XY39_9MICO</name>
<evidence type="ECO:0000313" key="3">
    <source>
        <dbReference type="EMBL" id="RCK58513.1"/>
    </source>
</evidence>
<dbReference type="Gene3D" id="3.40.190.10">
    <property type="entry name" value="Periplasmic binding protein-like II"/>
    <property type="match status" value="2"/>
</dbReference>
<dbReference type="SUPFAM" id="SSF53850">
    <property type="entry name" value="Periplasmic binding protein-like II"/>
    <property type="match status" value="1"/>
</dbReference>
<dbReference type="InterPro" id="IPR050490">
    <property type="entry name" value="Bact_solute-bd_prot1"/>
</dbReference>
<feature type="signal peptide" evidence="2">
    <location>
        <begin position="1"/>
        <end position="19"/>
    </location>
</feature>
<dbReference type="PANTHER" id="PTHR43649:SF33">
    <property type="entry name" value="POLYGALACTURONAN_RHAMNOGALACTURONAN-BINDING PROTEIN YTCQ"/>
    <property type="match status" value="1"/>
</dbReference>
<dbReference type="Proteomes" id="UP000253508">
    <property type="component" value="Unassembled WGS sequence"/>
</dbReference>
<accession>A0A367XY39</accession>
<sequence>MKKRILPVATVAIAAVALAGCSNGSGSTGGSGGGDTIDTLTIMAPYLSTAAPAADNDVELALEDVVGAKLDITWVPNASYGDKTNITLAGDDIPHVMVIGAKTASFVKNAEAGGFWDLTDKLDDYEYLKTTFPEVEKASSVNGSVYGIFRMRDTMRTSVTIRTDWLENLGLDMPETTEDLYNVAKAFTEQDPDGNGQDDTYGIAIPKWPGGIGTNSPFDAIETWYGSGNRYTERDGELVAAFDTDEWLDAVDFEKDLVDSGYINSDFATLDPTKWNEPFLNGQAGIIIDTYSRSGQITGLMKELDPDNWADKVDFTGNLAGPDGVMRALPTTGYSGFLAIPKAKVQTEEQLDQVLTILNKMNSPEAGPIINNGIEGVHYTLEDGLAVGITDVSEDESNASKSIAQLGMNVQGGLGLDAKQPTEIEQERWDKRQKLEESDYANAVIDPTAPYVSDTYVAKGAQIDLIVGDARLKYLAGQISKDDLISEIARWHAEGGDAILEELNTLAAADK</sequence>
<dbReference type="RefSeq" id="WP_114118117.1">
    <property type="nucleotide sequence ID" value="NZ_BMHU01000002.1"/>
</dbReference>
<dbReference type="CDD" id="cd13580">
    <property type="entry name" value="PBP2_AlgQ_like_1"/>
    <property type="match status" value="1"/>
</dbReference>
<organism evidence="3 4">
    <name type="scientific">Microbacterium sorbitolivorans</name>
    <dbReference type="NCBI Taxonomy" id="1867410"/>
    <lineage>
        <taxon>Bacteria</taxon>
        <taxon>Bacillati</taxon>
        <taxon>Actinomycetota</taxon>
        <taxon>Actinomycetes</taxon>
        <taxon>Micrococcales</taxon>
        <taxon>Microbacteriaceae</taxon>
        <taxon>Microbacterium</taxon>
    </lineage>
</organism>